<dbReference type="PANTHER" id="PTHR46726">
    <property type="entry name" value="TWO PORE CHANNEL 3"/>
    <property type="match status" value="1"/>
</dbReference>
<dbReference type="PANTHER" id="PTHR46726:SF1">
    <property type="entry name" value="TWO-PORE CALCIUM CHANNEL 3"/>
    <property type="match status" value="1"/>
</dbReference>
<feature type="non-terminal residue" evidence="2">
    <location>
        <position position="1"/>
    </location>
</feature>
<gene>
    <name evidence="2" type="ORF">SMN809_LOCUS32077</name>
</gene>
<feature type="transmembrane region" description="Helical" evidence="1">
    <location>
        <begin position="6"/>
        <end position="25"/>
    </location>
</feature>
<dbReference type="EMBL" id="CAJOBI010066050">
    <property type="protein sequence ID" value="CAF4436627.1"/>
    <property type="molecule type" value="Genomic_DNA"/>
</dbReference>
<accession>A0A8S2WHE1</accession>
<evidence type="ECO:0000256" key="1">
    <source>
        <dbReference type="SAM" id="Phobius"/>
    </source>
</evidence>
<name>A0A8S2WHE1_9BILA</name>
<dbReference type="AlphaFoldDB" id="A0A8S2WHE1"/>
<evidence type="ECO:0000313" key="2">
    <source>
        <dbReference type="EMBL" id="CAF4436627.1"/>
    </source>
</evidence>
<dbReference type="Proteomes" id="UP000676336">
    <property type="component" value="Unassembled WGS sequence"/>
</dbReference>
<keyword evidence="1" id="KW-0812">Transmembrane</keyword>
<sequence>PNIANVMFLFLFSVLTFTLLGVGILKPRQLRYPGATGSAYFTNYLDTAWDLYVLTTTANNPDVM</sequence>
<organism evidence="2 3">
    <name type="scientific">Rotaria magnacalcarata</name>
    <dbReference type="NCBI Taxonomy" id="392030"/>
    <lineage>
        <taxon>Eukaryota</taxon>
        <taxon>Metazoa</taxon>
        <taxon>Spiralia</taxon>
        <taxon>Gnathifera</taxon>
        <taxon>Rotifera</taxon>
        <taxon>Eurotatoria</taxon>
        <taxon>Bdelloidea</taxon>
        <taxon>Philodinida</taxon>
        <taxon>Philodinidae</taxon>
        <taxon>Rotaria</taxon>
    </lineage>
</organism>
<evidence type="ECO:0000313" key="3">
    <source>
        <dbReference type="Proteomes" id="UP000676336"/>
    </source>
</evidence>
<protein>
    <submittedName>
        <fullName evidence="2">Uncharacterized protein</fullName>
    </submittedName>
</protein>
<comment type="caution">
    <text evidence="2">The sequence shown here is derived from an EMBL/GenBank/DDBJ whole genome shotgun (WGS) entry which is preliminary data.</text>
</comment>
<keyword evidence="1" id="KW-0472">Membrane</keyword>
<proteinExistence type="predicted"/>
<keyword evidence="1" id="KW-1133">Transmembrane helix</keyword>
<reference evidence="2" key="1">
    <citation type="submission" date="2021-02" db="EMBL/GenBank/DDBJ databases">
        <authorList>
            <person name="Nowell W R."/>
        </authorList>
    </citation>
    <scope>NUCLEOTIDE SEQUENCE</scope>
</reference>